<dbReference type="Gene3D" id="1.10.238.10">
    <property type="entry name" value="EF-hand"/>
    <property type="match status" value="1"/>
</dbReference>
<dbReference type="SUPFAM" id="SSF47473">
    <property type="entry name" value="EF-hand"/>
    <property type="match status" value="1"/>
</dbReference>
<proteinExistence type="predicted"/>
<evidence type="ECO:0000256" key="1">
    <source>
        <dbReference type="ARBA" id="ARBA00022837"/>
    </source>
</evidence>
<keyword evidence="4" id="KW-1185">Reference proteome</keyword>
<dbReference type="Pfam" id="PF13202">
    <property type="entry name" value="EF-hand_5"/>
    <property type="match status" value="1"/>
</dbReference>
<dbReference type="InterPro" id="IPR011992">
    <property type="entry name" value="EF-hand-dom_pair"/>
</dbReference>
<dbReference type="CDD" id="cd00051">
    <property type="entry name" value="EFh"/>
    <property type="match status" value="1"/>
</dbReference>
<accession>A0ABP1R9L9</accession>
<dbReference type="InterPro" id="IPR018247">
    <property type="entry name" value="EF_Hand_1_Ca_BS"/>
</dbReference>
<comment type="caution">
    <text evidence="3">The sequence shown here is derived from an EMBL/GenBank/DDBJ whole genome shotgun (WGS) entry which is preliminary data.</text>
</comment>
<dbReference type="Proteomes" id="UP001642540">
    <property type="component" value="Unassembled WGS sequence"/>
</dbReference>
<keyword evidence="1" id="KW-0106">Calcium</keyword>
<organism evidence="3 4">
    <name type="scientific">Orchesella dallaii</name>
    <dbReference type="NCBI Taxonomy" id="48710"/>
    <lineage>
        <taxon>Eukaryota</taxon>
        <taxon>Metazoa</taxon>
        <taxon>Ecdysozoa</taxon>
        <taxon>Arthropoda</taxon>
        <taxon>Hexapoda</taxon>
        <taxon>Collembola</taxon>
        <taxon>Entomobryomorpha</taxon>
        <taxon>Entomobryoidea</taxon>
        <taxon>Orchesellidae</taxon>
        <taxon>Orchesellinae</taxon>
        <taxon>Orchesella</taxon>
    </lineage>
</organism>
<dbReference type="PROSITE" id="PS50222">
    <property type="entry name" value="EF_HAND_2"/>
    <property type="match status" value="1"/>
</dbReference>
<name>A0ABP1R9L9_9HEXA</name>
<evidence type="ECO:0000313" key="4">
    <source>
        <dbReference type="Proteomes" id="UP001642540"/>
    </source>
</evidence>
<protein>
    <recommendedName>
        <fullName evidence="2">EF-hand domain-containing protein</fullName>
    </recommendedName>
</protein>
<dbReference type="Gene3D" id="3.30.70.2800">
    <property type="match status" value="1"/>
</dbReference>
<dbReference type="EMBL" id="CAXLJM020000065">
    <property type="protein sequence ID" value="CAL8121087.1"/>
    <property type="molecule type" value="Genomic_DNA"/>
</dbReference>
<dbReference type="InterPro" id="IPR002048">
    <property type="entry name" value="EF_hand_dom"/>
</dbReference>
<dbReference type="PROSITE" id="PS00018">
    <property type="entry name" value="EF_HAND_1"/>
    <property type="match status" value="1"/>
</dbReference>
<feature type="domain" description="EF-hand" evidence="2">
    <location>
        <begin position="108"/>
        <end position="135"/>
    </location>
</feature>
<sequence>MEVLMGILIEHQVHSQCCGGGHGAGLLGGKHCDDGTSATPCCGLSACNAFCCACKSGCRSGRKKRSTEDLITSAHHNHSRFDKDGDGHHDFDEAREILASGTCGNKSAILADFFVHFDKYDKNGDGKLSFEEMNA</sequence>
<evidence type="ECO:0000313" key="3">
    <source>
        <dbReference type="EMBL" id="CAL8121087.1"/>
    </source>
</evidence>
<gene>
    <name evidence="3" type="ORF">ODALV1_LOCUS19212</name>
</gene>
<evidence type="ECO:0000259" key="2">
    <source>
        <dbReference type="PROSITE" id="PS50222"/>
    </source>
</evidence>
<reference evidence="3 4" key="1">
    <citation type="submission" date="2024-08" db="EMBL/GenBank/DDBJ databases">
        <authorList>
            <person name="Cucini C."/>
            <person name="Frati F."/>
        </authorList>
    </citation>
    <scope>NUCLEOTIDE SEQUENCE [LARGE SCALE GENOMIC DNA]</scope>
</reference>